<evidence type="ECO:0000256" key="2">
    <source>
        <dbReference type="ARBA" id="ARBA00022643"/>
    </source>
</evidence>
<reference evidence="4 5" key="1">
    <citation type="journal article" date="2011" name="Stand. Genomic Sci.">
        <title>Complete genome sequence of the acetate-degrading sulfate reducer Desulfobacca acetoxidans type strain (ASRB2).</title>
        <authorList>
            <person name="Goker M."/>
            <person name="Teshima H."/>
            <person name="Lapidus A."/>
            <person name="Nolan M."/>
            <person name="Lucas S."/>
            <person name="Hammon N."/>
            <person name="Deshpande S."/>
            <person name="Cheng J.F."/>
            <person name="Tapia R."/>
            <person name="Han C."/>
            <person name="Goodwin L."/>
            <person name="Pitluck S."/>
            <person name="Huntemann M."/>
            <person name="Liolios K."/>
            <person name="Ivanova N."/>
            <person name="Pagani I."/>
            <person name="Mavromatis K."/>
            <person name="Ovchinikova G."/>
            <person name="Pati A."/>
            <person name="Chen A."/>
            <person name="Palaniappan K."/>
            <person name="Land M."/>
            <person name="Hauser L."/>
            <person name="Brambilla E.M."/>
            <person name="Rohde M."/>
            <person name="Spring S."/>
            <person name="Detter J.C."/>
            <person name="Woyke T."/>
            <person name="Bristow J."/>
            <person name="Eisen J.A."/>
            <person name="Markowitz V."/>
            <person name="Hugenholtz P."/>
            <person name="Kyrpides N.C."/>
            <person name="Klenk H.P."/>
        </authorList>
    </citation>
    <scope>NUCLEOTIDE SEQUENCE [LARGE SCALE GENOMIC DNA]</scope>
    <source>
        <strain evidence="5">ATCC 700848 / DSM 11109 / ASRB2</strain>
    </source>
</reference>
<name>F2NJL8_DESAR</name>
<dbReference type="PANTHER" id="PTHR32332">
    <property type="entry name" value="2-NITROPROPANE DIOXYGENASE"/>
    <property type="match status" value="1"/>
</dbReference>
<evidence type="ECO:0000256" key="3">
    <source>
        <dbReference type="ARBA" id="ARBA00023002"/>
    </source>
</evidence>
<protein>
    <submittedName>
        <fullName evidence="4">2-nitropropane dioxygenase NPD</fullName>
    </submittedName>
</protein>
<keyword evidence="5" id="KW-1185">Reference proteome</keyword>
<organism evidence="4 5">
    <name type="scientific">Desulfobacca acetoxidans (strain ATCC 700848 / DSM 11109 / ASRB2)</name>
    <dbReference type="NCBI Taxonomy" id="880072"/>
    <lineage>
        <taxon>Bacteria</taxon>
        <taxon>Pseudomonadati</taxon>
        <taxon>Thermodesulfobacteriota</taxon>
        <taxon>Desulfobaccia</taxon>
        <taxon>Desulfobaccales</taxon>
        <taxon>Desulfobaccaceae</taxon>
        <taxon>Desulfobacca</taxon>
    </lineage>
</organism>
<dbReference type="CDD" id="cd04730">
    <property type="entry name" value="NPD_like"/>
    <property type="match status" value="1"/>
</dbReference>
<sequence>MKNLPTIPIAGADRNVILIQGGMGIGISLAPLARAVAQRGGVGTISSAGLATLVSKRIGRKVDSYQAAAIEVAEAKENGGFIAINIMVALYQSFTDSILGAIAGGVDALILGAGLPTNLPENVASADVALIPIVSSAKALRIIHRRWTERYDRIPDAVVLEGPLAGGHLGFSHADVSKDAFRLENLFGPVKEFAQKHGDFPVIVAGGVYYHDDILKWVNEFGADGVQLGTRFAATHESGASADFKQAIIDCRREDIIVPKNPGSPCGLPFRLIKTSPGYQIALHKDRPPKCNRGFVLRKDQEGHFTVCSAKDSYDSFCICNVLLSAHGFTDREKPIYTIGQRGYLVDQILSVDELMDELIGLNPPKKD</sequence>
<keyword evidence="3" id="KW-0560">Oxidoreductase</keyword>
<keyword evidence="4" id="KW-0223">Dioxygenase</keyword>
<dbReference type="STRING" id="880072.Desac_1684"/>
<keyword evidence="1" id="KW-0285">Flavoprotein</keyword>
<dbReference type="OrthoDB" id="9778912at2"/>
<dbReference type="AlphaFoldDB" id="F2NJL8"/>
<reference evidence="5" key="2">
    <citation type="submission" date="2011-03" db="EMBL/GenBank/DDBJ databases">
        <title>The complete genome of Desulfobacca acetoxidans DSM 11109.</title>
        <authorList>
            <consortium name="US DOE Joint Genome Institute (JGI-PGF)"/>
            <person name="Lucas S."/>
            <person name="Copeland A."/>
            <person name="Lapidus A."/>
            <person name="Bruce D."/>
            <person name="Goodwin L."/>
            <person name="Pitluck S."/>
            <person name="Peters L."/>
            <person name="Kyrpides N."/>
            <person name="Mavromatis K."/>
            <person name="Ivanova N."/>
            <person name="Ovchinnikova G."/>
            <person name="Teshima H."/>
            <person name="Detter J.C."/>
            <person name="Han C."/>
            <person name="Land M."/>
            <person name="Hauser L."/>
            <person name="Markowitz V."/>
            <person name="Cheng J.-F."/>
            <person name="Hugenholtz P."/>
            <person name="Woyke T."/>
            <person name="Wu D."/>
            <person name="Spring S."/>
            <person name="Schueler E."/>
            <person name="Brambilla E."/>
            <person name="Klenk H.-P."/>
            <person name="Eisen J.A."/>
        </authorList>
    </citation>
    <scope>NUCLEOTIDE SEQUENCE [LARGE SCALE GENOMIC DNA]</scope>
    <source>
        <strain evidence="5">ATCC 700848 / DSM 11109 / ASRB2</strain>
    </source>
</reference>
<dbReference type="InterPro" id="IPR004136">
    <property type="entry name" value="NMO"/>
</dbReference>
<accession>F2NJL8</accession>
<dbReference type="Proteomes" id="UP000000483">
    <property type="component" value="Chromosome"/>
</dbReference>
<dbReference type="EMBL" id="CP002629">
    <property type="protein sequence ID" value="AEB09530.1"/>
    <property type="molecule type" value="Genomic_DNA"/>
</dbReference>
<dbReference type="KEGG" id="dao:Desac_1684"/>
<keyword evidence="2" id="KW-0288">FMN</keyword>
<dbReference type="GO" id="GO:0018580">
    <property type="term" value="F:nitronate monooxygenase activity"/>
    <property type="evidence" value="ECO:0007669"/>
    <property type="project" value="InterPro"/>
</dbReference>
<proteinExistence type="predicted"/>
<dbReference type="InterPro" id="IPR013785">
    <property type="entry name" value="Aldolase_TIM"/>
</dbReference>
<evidence type="ECO:0000256" key="1">
    <source>
        <dbReference type="ARBA" id="ARBA00022630"/>
    </source>
</evidence>
<dbReference type="RefSeq" id="WP_013706640.1">
    <property type="nucleotide sequence ID" value="NC_015388.1"/>
</dbReference>
<dbReference type="eggNOG" id="COG2070">
    <property type="taxonomic scope" value="Bacteria"/>
</dbReference>
<dbReference type="Gene3D" id="3.20.20.70">
    <property type="entry name" value="Aldolase class I"/>
    <property type="match status" value="1"/>
</dbReference>
<evidence type="ECO:0000313" key="4">
    <source>
        <dbReference type="EMBL" id="AEB09530.1"/>
    </source>
</evidence>
<dbReference type="GO" id="GO:0051213">
    <property type="term" value="F:dioxygenase activity"/>
    <property type="evidence" value="ECO:0007669"/>
    <property type="project" value="UniProtKB-KW"/>
</dbReference>
<dbReference type="SUPFAM" id="SSF51412">
    <property type="entry name" value="Inosine monophosphate dehydrogenase (IMPDH)"/>
    <property type="match status" value="1"/>
</dbReference>
<evidence type="ECO:0000313" key="5">
    <source>
        <dbReference type="Proteomes" id="UP000000483"/>
    </source>
</evidence>
<dbReference type="Pfam" id="PF03060">
    <property type="entry name" value="NMO"/>
    <property type="match status" value="1"/>
</dbReference>
<dbReference type="PANTHER" id="PTHR32332:SF18">
    <property type="entry name" value="2-NITROPROPANE DIOXYGENASE"/>
    <property type="match status" value="1"/>
</dbReference>
<dbReference type="HOGENOM" id="CLU_038732_0_1_7"/>
<gene>
    <name evidence="4" type="ordered locus">Desac_1684</name>
</gene>